<dbReference type="SUPFAM" id="SSF52799">
    <property type="entry name" value="(Phosphotyrosine protein) phosphatases II"/>
    <property type="match status" value="2"/>
</dbReference>
<gene>
    <name evidence="21" type="ORF">TcWFU_005136</name>
</gene>
<dbReference type="Pfam" id="PF13927">
    <property type="entry name" value="Ig_3"/>
    <property type="match status" value="2"/>
</dbReference>
<dbReference type="SMART" id="SM00408">
    <property type="entry name" value="IGc2"/>
    <property type="match status" value="3"/>
</dbReference>
<feature type="region of interest" description="Disordered" evidence="14">
    <location>
        <begin position="909"/>
        <end position="930"/>
    </location>
</feature>
<dbReference type="PROSITE" id="PS50056">
    <property type="entry name" value="TYR_PHOSPHATASE_2"/>
    <property type="match status" value="2"/>
</dbReference>
<evidence type="ECO:0000256" key="9">
    <source>
        <dbReference type="ARBA" id="ARBA00022989"/>
    </source>
</evidence>
<dbReference type="InterPro" id="IPR000387">
    <property type="entry name" value="Tyr_Pase_dom"/>
</dbReference>
<evidence type="ECO:0000256" key="14">
    <source>
        <dbReference type="SAM" id="MobiDB-lite"/>
    </source>
</evidence>
<evidence type="ECO:0000256" key="12">
    <source>
        <dbReference type="ARBA" id="ARBA00023180"/>
    </source>
</evidence>
<feature type="transmembrane region" description="Helical" evidence="15">
    <location>
        <begin position="1657"/>
        <end position="1679"/>
    </location>
</feature>
<dbReference type="InterPro" id="IPR036116">
    <property type="entry name" value="FN3_sf"/>
</dbReference>
<evidence type="ECO:0000313" key="22">
    <source>
        <dbReference type="Proteomes" id="UP001651158"/>
    </source>
</evidence>
<protein>
    <recommendedName>
        <fullName evidence="3">protein-tyrosine-phosphatase</fullName>
        <ecNumber evidence="3">3.1.3.48</ecNumber>
    </recommendedName>
</protein>
<feature type="region of interest" description="Disordered" evidence="14">
    <location>
        <begin position="1552"/>
        <end position="1571"/>
    </location>
</feature>
<keyword evidence="8" id="KW-0904">Protein phosphatase</keyword>
<evidence type="ECO:0000256" key="16">
    <source>
        <dbReference type="SAM" id="SignalP"/>
    </source>
</evidence>
<feature type="compositionally biased region" description="Basic residues" evidence="14">
    <location>
        <begin position="1687"/>
        <end position="1698"/>
    </location>
</feature>
<feature type="domain" description="Tyrosine specific protein phosphatases" evidence="18">
    <location>
        <begin position="2446"/>
        <end position="2522"/>
    </location>
</feature>
<dbReference type="Gene3D" id="3.90.190.10">
    <property type="entry name" value="Protein tyrosine phosphatase superfamily"/>
    <property type="match status" value="2"/>
</dbReference>
<keyword evidence="22" id="KW-1185">Reference proteome</keyword>
<evidence type="ECO:0000256" key="1">
    <source>
        <dbReference type="ARBA" id="ARBA00004167"/>
    </source>
</evidence>
<dbReference type="InterPro" id="IPR013783">
    <property type="entry name" value="Ig-like_fold"/>
</dbReference>
<evidence type="ECO:0000259" key="19">
    <source>
        <dbReference type="PROSITE" id="PS50835"/>
    </source>
</evidence>
<dbReference type="InterPro" id="IPR003595">
    <property type="entry name" value="Tyr_Pase_cat"/>
</dbReference>
<keyword evidence="5 16" id="KW-0732">Signal</keyword>
<keyword evidence="4 15" id="KW-0812">Transmembrane</keyword>
<evidence type="ECO:0000259" key="20">
    <source>
        <dbReference type="PROSITE" id="PS50853"/>
    </source>
</evidence>
<dbReference type="SUPFAM" id="SSF48726">
    <property type="entry name" value="Immunoglobulin"/>
    <property type="match status" value="3"/>
</dbReference>
<dbReference type="EMBL" id="JAKROA010000021">
    <property type="protein sequence ID" value="KAL5103069.1"/>
    <property type="molecule type" value="Genomic_DNA"/>
</dbReference>
<dbReference type="SMART" id="SM00060">
    <property type="entry name" value="FN3"/>
    <property type="match status" value="8"/>
</dbReference>
<dbReference type="PANTHER" id="PTHR46957">
    <property type="entry name" value="CYTOKINE RECEPTOR"/>
    <property type="match status" value="1"/>
</dbReference>
<evidence type="ECO:0000256" key="15">
    <source>
        <dbReference type="SAM" id="Phobius"/>
    </source>
</evidence>
<keyword evidence="10 15" id="KW-0472">Membrane</keyword>
<dbReference type="PANTHER" id="PTHR46957:SF3">
    <property type="entry name" value="CYTOKINE RECEPTOR"/>
    <property type="match status" value="1"/>
</dbReference>
<dbReference type="SUPFAM" id="SSF49265">
    <property type="entry name" value="Fibronectin type III"/>
    <property type="match status" value="6"/>
</dbReference>
<feature type="domain" description="Fibronectin type-III" evidence="20">
    <location>
        <begin position="580"/>
        <end position="687"/>
    </location>
</feature>
<dbReference type="InterPro" id="IPR013098">
    <property type="entry name" value="Ig_I-set"/>
</dbReference>
<dbReference type="InterPro" id="IPR016130">
    <property type="entry name" value="Tyr_Pase_AS"/>
</dbReference>
<evidence type="ECO:0000256" key="8">
    <source>
        <dbReference type="ARBA" id="ARBA00022912"/>
    </source>
</evidence>
<dbReference type="SMART" id="SM00409">
    <property type="entry name" value="IG"/>
    <property type="match status" value="3"/>
</dbReference>
<evidence type="ECO:0000256" key="13">
    <source>
        <dbReference type="ARBA" id="ARBA00051722"/>
    </source>
</evidence>
<dbReference type="CDD" id="cd00063">
    <property type="entry name" value="FN3"/>
    <property type="match status" value="4"/>
</dbReference>
<feature type="chain" id="PRO_5047523111" description="protein-tyrosine-phosphatase" evidence="16">
    <location>
        <begin position="33"/>
        <end position="2553"/>
    </location>
</feature>
<proteinExistence type="inferred from homology"/>
<dbReference type="Pfam" id="PF00041">
    <property type="entry name" value="fn3"/>
    <property type="match status" value="2"/>
</dbReference>
<evidence type="ECO:0000256" key="2">
    <source>
        <dbReference type="ARBA" id="ARBA00010504"/>
    </source>
</evidence>
<name>A0ABR4Q0B4_9CEST</name>
<dbReference type="PRINTS" id="PR00700">
    <property type="entry name" value="PRTYPHPHTASE"/>
</dbReference>
<dbReference type="InterPro" id="IPR003598">
    <property type="entry name" value="Ig_sub2"/>
</dbReference>
<comment type="catalytic activity">
    <reaction evidence="13">
        <text>O-phospho-L-tyrosyl-[protein] + H2O = L-tyrosyl-[protein] + phosphate</text>
        <dbReference type="Rhea" id="RHEA:10684"/>
        <dbReference type="Rhea" id="RHEA-COMP:10136"/>
        <dbReference type="Rhea" id="RHEA-COMP:20101"/>
        <dbReference type="ChEBI" id="CHEBI:15377"/>
        <dbReference type="ChEBI" id="CHEBI:43474"/>
        <dbReference type="ChEBI" id="CHEBI:46858"/>
        <dbReference type="ChEBI" id="CHEBI:61978"/>
        <dbReference type="EC" id="3.1.3.48"/>
    </reaction>
</comment>
<feature type="domain" description="Fibronectin type-III" evidence="20">
    <location>
        <begin position="1176"/>
        <end position="1294"/>
    </location>
</feature>
<evidence type="ECO:0000259" key="18">
    <source>
        <dbReference type="PROSITE" id="PS50056"/>
    </source>
</evidence>
<dbReference type="InterPro" id="IPR000242">
    <property type="entry name" value="PTP_cat"/>
</dbReference>
<dbReference type="PROSITE" id="PS50835">
    <property type="entry name" value="IG_LIKE"/>
    <property type="match status" value="3"/>
</dbReference>
<comment type="caution">
    <text evidence="21">The sequence shown here is derived from an EMBL/GenBank/DDBJ whole genome shotgun (WGS) entry which is preliminary data.</text>
</comment>
<dbReference type="PROSITE" id="PS00383">
    <property type="entry name" value="TYR_PHOSPHATASE_1"/>
    <property type="match status" value="1"/>
</dbReference>
<evidence type="ECO:0000256" key="10">
    <source>
        <dbReference type="ARBA" id="ARBA00023136"/>
    </source>
</evidence>
<reference evidence="21 22" key="1">
    <citation type="journal article" date="2022" name="Front. Cell. Infect. Microbiol.">
        <title>The Genomes of Two Strains of Taenia crassiceps the Animal Model for the Study of Human Cysticercosis.</title>
        <authorList>
            <person name="Bobes R.J."/>
            <person name="Estrada K."/>
            <person name="Rios-Valencia D.G."/>
            <person name="Calderon-Gallegos A."/>
            <person name="de la Torre P."/>
            <person name="Carrero J.C."/>
            <person name="Sanchez-Flores A."/>
            <person name="Laclette J.P."/>
        </authorList>
    </citation>
    <scope>NUCLEOTIDE SEQUENCE [LARGE SCALE GENOMIC DNA]</scope>
    <source>
        <strain evidence="21">WFUcys</strain>
    </source>
</reference>
<feature type="signal peptide" evidence="16">
    <location>
        <begin position="1"/>
        <end position="32"/>
    </location>
</feature>
<dbReference type="InterPro" id="IPR029021">
    <property type="entry name" value="Prot-tyrosine_phosphatase-like"/>
</dbReference>
<dbReference type="SMART" id="SM00404">
    <property type="entry name" value="PTPc_motif"/>
    <property type="match status" value="2"/>
</dbReference>
<feature type="region of interest" description="Disordered" evidence="14">
    <location>
        <begin position="853"/>
        <end position="875"/>
    </location>
</feature>
<feature type="compositionally biased region" description="Polar residues" evidence="14">
    <location>
        <begin position="856"/>
        <end position="871"/>
    </location>
</feature>
<dbReference type="InterPro" id="IPR036179">
    <property type="entry name" value="Ig-like_dom_sf"/>
</dbReference>
<organism evidence="21 22">
    <name type="scientific">Taenia crassiceps</name>
    <dbReference type="NCBI Taxonomy" id="6207"/>
    <lineage>
        <taxon>Eukaryota</taxon>
        <taxon>Metazoa</taxon>
        <taxon>Spiralia</taxon>
        <taxon>Lophotrochozoa</taxon>
        <taxon>Platyhelminthes</taxon>
        <taxon>Cestoda</taxon>
        <taxon>Eucestoda</taxon>
        <taxon>Cyclophyllidea</taxon>
        <taxon>Taeniidae</taxon>
        <taxon>Taenia</taxon>
    </lineage>
</organism>
<dbReference type="PROSITE" id="PS50055">
    <property type="entry name" value="TYR_PHOSPHATASE_PTP"/>
    <property type="match status" value="2"/>
</dbReference>
<dbReference type="Gene3D" id="2.60.40.10">
    <property type="entry name" value="Immunoglobulins"/>
    <property type="match status" value="9"/>
</dbReference>
<evidence type="ECO:0000256" key="6">
    <source>
        <dbReference type="ARBA" id="ARBA00022737"/>
    </source>
</evidence>
<dbReference type="Pfam" id="PF07679">
    <property type="entry name" value="I-set"/>
    <property type="match status" value="1"/>
</dbReference>
<evidence type="ECO:0000256" key="11">
    <source>
        <dbReference type="ARBA" id="ARBA00023170"/>
    </source>
</evidence>
<feature type="domain" description="Ig-like" evidence="19">
    <location>
        <begin position="326"/>
        <end position="411"/>
    </location>
</feature>
<dbReference type="Proteomes" id="UP001651158">
    <property type="component" value="Unassembled WGS sequence"/>
</dbReference>
<keyword evidence="6" id="KW-0677">Repeat</keyword>
<feature type="domain" description="Ig-like" evidence="19">
    <location>
        <begin position="81"/>
        <end position="171"/>
    </location>
</feature>
<keyword evidence="12" id="KW-0325">Glycoprotein</keyword>
<comment type="similarity">
    <text evidence="2">Belongs to the protein-tyrosine phosphatase family. Receptor class 2A subfamily.</text>
</comment>
<dbReference type="EC" id="3.1.3.48" evidence="3"/>
<keyword evidence="11" id="KW-0675">Receptor</keyword>
<dbReference type="InterPro" id="IPR050713">
    <property type="entry name" value="RTP_Phos/Ushers"/>
</dbReference>
<dbReference type="Pfam" id="PF00102">
    <property type="entry name" value="Y_phosphatase"/>
    <property type="match status" value="4"/>
</dbReference>
<dbReference type="PROSITE" id="PS50853">
    <property type="entry name" value="FN3"/>
    <property type="match status" value="3"/>
</dbReference>
<comment type="subcellular location">
    <subcellularLocation>
        <location evidence="1">Membrane</location>
        <topology evidence="1">Single-pass membrane protein</topology>
    </subcellularLocation>
</comment>
<dbReference type="InterPro" id="IPR007110">
    <property type="entry name" value="Ig-like_dom"/>
</dbReference>
<evidence type="ECO:0000313" key="21">
    <source>
        <dbReference type="EMBL" id="KAL5103069.1"/>
    </source>
</evidence>
<feature type="domain" description="Tyrosine-protein phosphatase" evidence="17">
    <location>
        <begin position="2196"/>
        <end position="2531"/>
    </location>
</feature>
<feature type="domain" description="Fibronectin type-III" evidence="20">
    <location>
        <begin position="691"/>
        <end position="793"/>
    </location>
</feature>
<evidence type="ECO:0000256" key="3">
    <source>
        <dbReference type="ARBA" id="ARBA00013064"/>
    </source>
</evidence>
<dbReference type="InterPro" id="IPR003599">
    <property type="entry name" value="Ig_sub"/>
</dbReference>
<feature type="domain" description="Tyrosine-protein phosphatase" evidence="17">
    <location>
        <begin position="1853"/>
        <end position="2149"/>
    </location>
</feature>
<dbReference type="SMART" id="SM00194">
    <property type="entry name" value="PTPc"/>
    <property type="match status" value="2"/>
</dbReference>
<feature type="domain" description="Ig-like" evidence="19">
    <location>
        <begin position="184"/>
        <end position="299"/>
    </location>
</feature>
<evidence type="ECO:0000259" key="17">
    <source>
        <dbReference type="PROSITE" id="PS50055"/>
    </source>
</evidence>
<accession>A0ABR4Q0B4</accession>
<feature type="region of interest" description="Disordered" evidence="14">
    <location>
        <begin position="1687"/>
        <end position="1706"/>
    </location>
</feature>
<keyword evidence="7" id="KW-0378">Hydrolase</keyword>
<sequence>MLTSSSLISSHRFLNLYLLCLLFSLLVPRCSGQAFLLQDLEELSDLLLSKEGWRPKEVFQTGATVNVSGASEPMYYVPQKPRIVQPLKSEKVISGQPVLFVCMVEGNPSPQVQWTISGISVFSSPQFGEVIAMPRGSVLRIANALPTLNGSAVVCIAENALGHAEATARLFVYQNEEMAPLGFPRFLNVFSVIVAKKNDKVELECRTQGDPSPLVRWFKDSTPIDLTNTRFLVTPEHCTVGLLIQLTPNCRISRYQNPESVDTKKTFLSAGSLEIARLMEDDEGKYECTATNSHGTRISPGENLMVREDIEEALQIIALKTERFRPHFTSVPAAQQVVPPGGQITLTCTAVGVPVPTVAWFEHGTQLFRNMLDRQPPGTARLSLKDLKESHNVSCVATSAMGQATYHVTIVVKELPPTPGEPRVLHQLKPGEVNLIFDKPLSLTTVTDTTAITTAPDIAAFVVQWIESRYFLRDYLNSLSPDIAAAIHPVGDSSVLFPTHLSAAVAATINEAGNQVGLQFQLIPIAEIEPGELKVKFKLTGLKPYTNYTVWCRSVGVNGDVSPSTKPIHFTTDQEAPSSPPLRIRASAISIAAVSVSWDQPLQTNGPITMYRVYYTEDPKLPLAEWSVKLVQVDSALSQSDSTSSTSTLTLLTHLRSNATYHIRVSASNVKGDGPISPPYPVIVRPGALPPPVNFKAVSKSAHEVSLHWETPDTQQREPPLVNYELLVTPLDGEGNMETTSRQVFIEPSLNSHLVNGLLPNTKYEFRLAAVSETGAGIQAETTAKTKEYVPGPPNLVTVEATGSDRLRVTWTPPKESILPSLLVNMGKRANELRIAFYDIDIRTTDAKGNWLSGPQYGTVNQQRPIRQQSTSERKIEEARGKLTYAREITGLLPSTYYVVHIRAVSRSGSGDRAKSTPTMTWPLPPNRPTSMKLRTIISPTSKRRILQVQWGTPMQEKVPLGGFKYRVQWRLLIQPKIATEYDNTSLQPVSPERAKELGITAELIGGEENVTKLNWDSPAGKLLGGLSYEVRVATMDEYQTGESAIGRIELPDDVPTLPPSGVRIDTTSPHLFLHWKAPPLDARNGRLVAYEVECSWVDASQGFTESWQTRSAKITPAGSPPSSTLFWPPGRVSLLNLSTSAATFRTVYRGRVRAWTPANAGPWSDFVSLNLKRLVPKEPTSVNAVYMEKKGVLVTWAMPEGFIQTSYQSENARSKMETKSLTYRQFEVEHAKQVNIAQSMQWRAAKTAGPQTSITLPILKNPENYVVRVRAIGIANLHSEWSTPILVRRVLPMDFIAVGNLKCQAVAGNGSNAELELTWNLGGLPTIPPVLHYLVNYTSGRVYLNADGHRIRESQGEREQSLRAPEVSYGIVAHRLVGLKFNTAYQIDVLPVFKRSMTSGVFGEAKSVFCRTLSKPPHFVPTPQFYPSLNGETGLIIVYRADEQNGTVATYEILAREASPIGKTQAPAVLVQFPAVTLFRPLTKVVHIVLNGSAGASADREGGIFFAPSLVPGQKYQVAVRACVEGHDAIMSEFDVIEGRGVSAASLCSTSDWSGQESRNLGTPKTSQSTPQIRYDIEDDDPLWPAIIRENISAVASSVQTPFNDAATVPRLGEQDSSSTEVYFPSANGIVHVAQPISRSASVSSAASSHGDRIQIIVAALSIIVGVCILAFVCFLIIRHFQHRGGHSHHQHNHHGGKFGGSSNTVKPLEAAQMKSNHGGISNFSSATAPLLHYEPLVSGQGMRSPDGLSLHSDLLGNAPLGRFGGGGEGAAVMSVGSNCVCSTPTATGTAVSLEMLSTGLGMRQPPPPYFMNPPPPLIADMLTDQVTSQPVLLEDLASHVEQLKQNQGLLLSAEFESIDPGGQFTWEHSSRPANRPKNRYANVVTYDHSRVILSRVDGDLESDYINANFLDGYNRKRAYIATQGPLPNTVCDFWRMVWEQRSSTIVAMTRLEERERIKCEQYWPSSGLPASARLSPTKSVDWLSPRTTMITTSESAQTIATTSPSPIATTTYGQITVSLMDAMELAYYTVRTFTVQKSGCREKREIRHLQFTAWPDHGVPNHPAPLLMFLRRVNAEFVPDVGPIIVHCSAGVGRTGAYIVLDILLQQMHHENAVNVLAVVTQLRSQRNFVVQTKEQYAFIYEALLEAALSGNTELSARQLRSHWHKLIVSCCAEEESITSPPESSHDPLANTGLALEFGQLVNQTAGPIATLVAHQSPGGLLACSEDFGDSSADVLSGALPINIPKNRRGTDFIPYESNRVKLSSIRGVEGSDYINASYVDSYRLRSAFIATQTPLMPFVEDFWRMIWETGSCIIVQLDYYEFDKEPPYWPMEEAASLCATGIPLNGRQEQSISNNSPFEASHLSLLIGRAIASSRHVNQSSVSDVTLPPSLPPLAEWLPNRTIANNTPTFGFINGGTNYYRSVSTDSYRKGVFDDLTCQKAAVSLIDLIEQVHKTQEQFGLEGPITVQCRTGTGYTGIFLMLSILFDRMRAEGVVDAFQTTKLLWWQRHGLVETSTEYAFCYAAALEYLNLYEPLPINQMTTQTPSSTLS</sequence>
<evidence type="ECO:0000256" key="5">
    <source>
        <dbReference type="ARBA" id="ARBA00022729"/>
    </source>
</evidence>
<keyword evidence="9 15" id="KW-1133">Transmembrane helix</keyword>
<feature type="domain" description="Tyrosine specific protein phosphatases" evidence="18">
    <location>
        <begin position="2066"/>
        <end position="2140"/>
    </location>
</feature>
<evidence type="ECO:0000256" key="7">
    <source>
        <dbReference type="ARBA" id="ARBA00022801"/>
    </source>
</evidence>
<evidence type="ECO:0000256" key="4">
    <source>
        <dbReference type="ARBA" id="ARBA00022692"/>
    </source>
</evidence>
<dbReference type="InterPro" id="IPR003961">
    <property type="entry name" value="FN3_dom"/>
</dbReference>